<evidence type="ECO:0000256" key="6">
    <source>
        <dbReference type="ARBA" id="ARBA00022692"/>
    </source>
</evidence>
<keyword evidence="9 17" id="KW-1133">Transmembrane helix</keyword>
<keyword evidence="11" id="KW-0443">Lipid metabolism</keyword>
<comment type="caution">
    <text evidence="19">The sequence shown here is derived from an EMBL/GenBank/DDBJ whole genome shotgun (WGS) entry which is preliminary data.</text>
</comment>
<dbReference type="InterPro" id="IPR000731">
    <property type="entry name" value="SSD"/>
</dbReference>
<proteinExistence type="inferred from homology"/>
<keyword evidence="13 17" id="KW-0472">Membrane</keyword>
<evidence type="ECO:0000256" key="3">
    <source>
        <dbReference type="ARBA" id="ARBA00007410"/>
    </source>
</evidence>
<dbReference type="SUPFAM" id="SSF82866">
    <property type="entry name" value="Multidrug efflux transporter AcrB transmembrane domain"/>
    <property type="match status" value="1"/>
</dbReference>
<organism evidence="19 20">
    <name type="scientific">Macrolepiota fuliginosa MF-IS2</name>
    <dbReference type="NCBI Taxonomy" id="1400762"/>
    <lineage>
        <taxon>Eukaryota</taxon>
        <taxon>Fungi</taxon>
        <taxon>Dikarya</taxon>
        <taxon>Basidiomycota</taxon>
        <taxon>Agaricomycotina</taxon>
        <taxon>Agaricomycetes</taxon>
        <taxon>Agaricomycetidae</taxon>
        <taxon>Agaricales</taxon>
        <taxon>Agaricineae</taxon>
        <taxon>Agaricaceae</taxon>
        <taxon>Macrolepiota</taxon>
    </lineage>
</organism>
<dbReference type="PROSITE" id="PS50156">
    <property type="entry name" value="SSD"/>
    <property type="match status" value="1"/>
</dbReference>
<dbReference type="OrthoDB" id="6510177at2759"/>
<evidence type="ECO:0000256" key="5">
    <source>
        <dbReference type="ARBA" id="ARBA00022574"/>
    </source>
</evidence>
<keyword evidence="7" id="KW-0677">Repeat</keyword>
<gene>
    <name evidence="19" type="ORF">P691DRAFT_668528</name>
</gene>
<dbReference type="Proteomes" id="UP000807342">
    <property type="component" value="Unassembled WGS sequence"/>
</dbReference>
<dbReference type="GO" id="GO:0032934">
    <property type="term" value="F:sterol binding"/>
    <property type="evidence" value="ECO:0007669"/>
    <property type="project" value="InterPro"/>
</dbReference>
<evidence type="ECO:0000259" key="18">
    <source>
        <dbReference type="PROSITE" id="PS50156"/>
    </source>
</evidence>
<dbReference type="Gene3D" id="2.130.10.10">
    <property type="entry name" value="YVTN repeat-like/Quinoprotein amine dehydrogenase"/>
    <property type="match status" value="2"/>
</dbReference>
<evidence type="ECO:0000256" key="16">
    <source>
        <dbReference type="SAM" id="MobiDB-lite"/>
    </source>
</evidence>
<feature type="region of interest" description="Disordered" evidence="16">
    <location>
        <begin position="993"/>
        <end position="1025"/>
    </location>
</feature>
<feature type="compositionally biased region" description="Polar residues" evidence="16">
    <location>
        <begin position="1132"/>
        <end position="1150"/>
    </location>
</feature>
<feature type="domain" description="SSD" evidence="18">
    <location>
        <begin position="289"/>
        <end position="447"/>
    </location>
</feature>
<evidence type="ECO:0000256" key="9">
    <source>
        <dbReference type="ARBA" id="ARBA00022989"/>
    </source>
</evidence>
<dbReference type="Pfam" id="PF12349">
    <property type="entry name" value="Sterol-sensing"/>
    <property type="match status" value="1"/>
</dbReference>
<feature type="region of interest" description="Disordered" evidence="16">
    <location>
        <begin position="1128"/>
        <end position="1150"/>
    </location>
</feature>
<dbReference type="GO" id="GO:0032936">
    <property type="term" value="C:SREBP-SCAP complex"/>
    <property type="evidence" value="ECO:0007669"/>
    <property type="project" value="TreeGrafter"/>
</dbReference>
<accession>A0A9P6C560</accession>
<evidence type="ECO:0000313" key="20">
    <source>
        <dbReference type="Proteomes" id="UP000807342"/>
    </source>
</evidence>
<feature type="transmembrane region" description="Helical" evidence="17">
    <location>
        <begin position="286"/>
        <end position="306"/>
    </location>
</feature>
<feature type="compositionally biased region" description="Low complexity" evidence="16">
    <location>
        <begin position="1187"/>
        <end position="1204"/>
    </location>
</feature>
<dbReference type="GO" id="GO:0045540">
    <property type="term" value="P:regulation of cholesterol biosynthetic process"/>
    <property type="evidence" value="ECO:0007669"/>
    <property type="project" value="TreeGrafter"/>
</dbReference>
<dbReference type="EMBL" id="MU151146">
    <property type="protein sequence ID" value="KAF9448898.1"/>
    <property type="molecule type" value="Genomic_DNA"/>
</dbReference>
<reference evidence="19" key="1">
    <citation type="submission" date="2020-11" db="EMBL/GenBank/DDBJ databases">
        <authorList>
            <consortium name="DOE Joint Genome Institute"/>
            <person name="Ahrendt S."/>
            <person name="Riley R."/>
            <person name="Andreopoulos W."/>
            <person name="Labutti K."/>
            <person name="Pangilinan J."/>
            <person name="Ruiz-Duenas F.J."/>
            <person name="Barrasa J.M."/>
            <person name="Sanchez-Garcia M."/>
            <person name="Camarero S."/>
            <person name="Miyauchi S."/>
            <person name="Serrano A."/>
            <person name="Linde D."/>
            <person name="Babiker R."/>
            <person name="Drula E."/>
            <person name="Ayuso-Fernandez I."/>
            <person name="Pacheco R."/>
            <person name="Padilla G."/>
            <person name="Ferreira P."/>
            <person name="Barriuso J."/>
            <person name="Kellner H."/>
            <person name="Castanera R."/>
            <person name="Alfaro M."/>
            <person name="Ramirez L."/>
            <person name="Pisabarro A.G."/>
            <person name="Kuo A."/>
            <person name="Tritt A."/>
            <person name="Lipzen A."/>
            <person name="He G."/>
            <person name="Yan M."/>
            <person name="Ng V."/>
            <person name="Cullen D."/>
            <person name="Martin F."/>
            <person name="Rosso M.-N."/>
            <person name="Henrissat B."/>
            <person name="Hibbett D."/>
            <person name="Martinez A.T."/>
            <person name="Grigoriev I.V."/>
        </authorList>
    </citation>
    <scope>NUCLEOTIDE SEQUENCE</scope>
    <source>
        <strain evidence="19">MF-IS2</strain>
    </source>
</reference>
<keyword evidence="8" id="KW-0256">Endoplasmic reticulum</keyword>
<dbReference type="GO" id="GO:0008202">
    <property type="term" value="P:steroid metabolic process"/>
    <property type="evidence" value="ECO:0007669"/>
    <property type="project" value="UniProtKB-KW"/>
</dbReference>
<evidence type="ECO:0000256" key="17">
    <source>
        <dbReference type="SAM" id="Phobius"/>
    </source>
</evidence>
<comment type="subcellular location">
    <subcellularLocation>
        <location evidence="1">Endoplasmic reticulum membrane</location>
        <topology evidence="1">Multi-pass membrane protein</topology>
    </subcellularLocation>
    <subcellularLocation>
        <location evidence="2">Golgi apparatus membrane</location>
        <topology evidence="2">Multi-pass membrane protein</topology>
    </subcellularLocation>
</comment>
<feature type="transmembrane region" description="Helical" evidence="17">
    <location>
        <begin position="401"/>
        <end position="419"/>
    </location>
</feature>
<evidence type="ECO:0000256" key="10">
    <source>
        <dbReference type="ARBA" id="ARBA00023034"/>
    </source>
</evidence>
<evidence type="ECO:0000256" key="8">
    <source>
        <dbReference type="ARBA" id="ARBA00022824"/>
    </source>
</evidence>
<evidence type="ECO:0000256" key="14">
    <source>
        <dbReference type="ARBA" id="ARBA00023180"/>
    </source>
</evidence>
<comment type="similarity">
    <text evidence="3">Belongs to the WD repeat SCAP family.</text>
</comment>
<keyword evidence="12" id="KW-0446">Lipid-binding</keyword>
<feature type="region of interest" description="Disordered" evidence="16">
    <location>
        <begin position="1183"/>
        <end position="1204"/>
    </location>
</feature>
<protein>
    <recommendedName>
        <fullName evidence="4">Sterol regulatory element-binding protein cleavage-activating protein</fullName>
    </recommendedName>
</protein>
<evidence type="ECO:0000256" key="11">
    <source>
        <dbReference type="ARBA" id="ARBA00023098"/>
    </source>
</evidence>
<sequence>MLGYASSLLQSVRFLGQRFFLQFGLHCATHQIRVILISCVVITSLFYPALAIYSSSQPKSLSVIDAFTSLDPTSGLHAQKDLVDVWAEYNALRKHEDSVSIATCGTGRTLRMERILVQTPTDDSDSALNHRILLSTLDLERQLEPILSSVSFPCLKRPNGSCFVISPLAFWNYDKDALLADRNILDTLSYNRNTTISGIPITPNMVLAGRGSDEHHVTGSRFDYATCLAVTYFFPDENCVNNHGHQQWREAVTTVASDIAEVGTHVHPPTIIALEYDVNRSRNKGWTALSAFLYIAYFGFFIYVAWSVRRMDALHDRLGVTFTALVEIAVSTITSLSVCALVGFQVTLVPWELLPIVIAFVGAENMFNLVDAVGRTPVTLSVKQRIAEGLSYAGTSNTLKVVSYNCILGIIAVAGSGAIRQFCVFAIVVLIAHWFLAHTFFMAVLSIDIQRLELEELLRRDITLAPSLTRRDSGGAKQPRSGWAKLGYFLKRLLKGRAATNISLLLLLAITATLYYTTYSTNMSGSQTKTATPLRAVTQNHKPIEATAGNSSPEWQIWKTFIPEKPAETKMLHMRIEQPLVVTLIPEISTNGTHRPQFLRIFRLVIWLHKIMVLPIGATTGLLWLLLLYLLKNADLLEAQKHHPGSDYIQETEGAKQLEGQISFSTLPRAFPSDVELIASSRDGHVVVSVGLHNEITVWNLRAQTHTSIDTTNLLLRAAGTSHASPILTSIAVEENGEHFAVGTGSGIIAVWRVDKTTISPLPYLSLENSSAGITDLQFGNPIPGMRLNTRAISPTEPGSPDWDLEDLVILLATFENGVAAKWTLNEFATVSYLPPTTQTIPISHVSLVCVAPGDQILVAFSFNDGSLELVETGDTLPIILSNYNIRPGTQGDPVVTMHACRSELNGTTRLVIATATESGVVSLWDGSTGECISVLEEANGRVTHLRVSPIHCETCHYCGQLPLESVSIAFSIDYIVRFFKLYLKDQTRRCSCTRTQPKHMPSPDHLGRRSRSNSGNSSQMGSPRIPRARLATAFETSAFPVSGHGVHSRRVSEKDTGRRSSELLTVPFPGEDHDGAHLLSPLDGASTPMHSPPSFWRNAVAVLVTEITCERGGWGVLGRKYVGIRRKPRSQGKTQGGTKVTLKSPSSTQGLTNATLERWELWMLDPALSLIQSSILTALASKPPENESAPSTPTSTSSGDSVSRLPFTRVTPLHIASSLVLAGFGNTIGVFHFTDG</sequence>
<evidence type="ECO:0000256" key="4">
    <source>
        <dbReference type="ARBA" id="ARBA00019541"/>
    </source>
</evidence>
<evidence type="ECO:0000256" key="2">
    <source>
        <dbReference type="ARBA" id="ARBA00004653"/>
    </source>
</evidence>
<keyword evidence="5" id="KW-0853">WD repeat</keyword>
<feature type="transmembrane region" description="Helical" evidence="17">
    <location>
        <begin position="318"/>
        <end position="344"/>
    </location>
</feature>
<evidence type="ECO:0000256" key="7">
    <source>
        <dbReference type="ARBA" id="ARBA00022737"/>
    </source>
</evidence>
<dbReference type="InterPro" id="IPR036322">
    <property type="entry name" value="WD40_repeat_dom_sf"/>
</dbReference>
<dbReference type="PANTHER" id="PTHR46378:SF1">
    <property type="entry name" value="STEROL REGULATORY ELEMENT-BINDING PROTEIN CLEAVAGE-ACTIVATING PROTEIN"/>
    <property type="match status" value="1"/>
</dbReference>
<feature type="transmembrane region" description="Helical" evidence="17">
    <location>
        <begin position="604"/>
        <end position="631"/>
    </location>
</feature>
<evidence type="ECO:0000256" key="15">
    <source>
        <dbReference type="ARBA" id="ARBA00023221"/>
    </source>
</evidence>
<evidence type="ECO:0000256" key="13">
    <source>
        <dbReference type="ARBA" id="ARBA00023136"/>
    </source>
</evidence>
<dbReference type="SUPFAM" id="SSF50978">
    <property type="entry name" value="WD40 repeat-like"/>
    <property type="match status" value="1"/>
</dbReference>
<evidence type="ECO:0000313" key="19">
    <source>
        <dbReference type="EMBL" id="KAF9448898.1"/>
    </source>
</evidence>
<dbReference type="InterPro" id="IPR053958">
    <property type="entry name" value="HMGCR/SNAP/NPC1-like_SSD"/>
</dbReference>
<keyword evidence="15" id="KW-0753">Steroid metabolism</keyword>
<dbReference type="InterPro" id="IPR030225">
    <property type="entry name" value="SCAP"/>
</dbReference>
<keyword evidence="20" id="KW-1185">Reference proteome</keyword>
<keyword evidence="6 17" id="KW-0812">Transmembrane</keyword>
<name>A0A9P6C560_9AGAR</name>
<feature type="transmembrane region" description="Helical" evidence="17">
    <location>
        <begin position="424"/>
        <end position="447"/>
    </location>
</feature>
<feature type="transmembrane region" description="Helical" evidence="17">
    <location>
        <begin position="34"/>
        <end position="53"/>
    </location>
</feature>
<dbReference type="PANTHER" id="PTHR46378">
    <property type="entry name" value="STEROL REGULATORY ELEMENT-BINDING PROTEIN CLEAVAGE-ACTIVATING PROTEIN"/>
    <property type="match status" value="1"/>
</dbReference>
<dbReference type="AlphaFoldDB" id="A0A9P6C560"/>
<evidence type="ECO:0000256" key="1">
    <source>
        <dbReference type="ARBA" id="ARBA00004477"/>
    </source>
</evidence>
<keyword evidence="10" id="KW-0333">Golgi apparatus</keyword>
<dbReference type="GO" id="GO:0032933">
    <property type="term" value="P:SREBP signaling pathway"/>
    <property type="evidence" value="ECO:0007669"/>
    <property type="project" value="InterPro"/>
</dbReference>
<dbReference type="InterPro" id="IPR015943">
    <property type="entry name" value="WD40/YVTN_repeat-like_dom_sf"/>
</dbReference>
<evidence type="ECO:0000256" key="12">
    <source>
        <dbReference type="ARBA" id="ARBA00023121"/>
    </source>
</evidence>
<keyword evidence="14" id="KW-0325">Glycoprotein</keyword>
<feature type="transmembrane region" description="Helical" evidence="17">
    <location>
        <begin position="498"/>
        <end position="517"/>
    </location>
</feature>
<dbReference type="GO" id="GO:0005789">
    <property type="term" value="C:endoplasmic reticulum membrane"/>
    <property type="evidence" value="ECO:0007669"/>
    <property type="project" value="UniProtKB-SubCell"/>
</dbReference>
<dbReference type="GO" id="GO:0000139">
    <property type="term" value="C:Golgi membrane"/>
    <property type="evidence" value="ECO:0007669"/>
    <property type="project" value="UniProtKB-SubCell"/>
</dbReference>